<dbReference type="Gene3D" id="3.90.1030.10">
    <property type="entry name" value="Ribosomal protein L17"/>
    <property type="match status" value="1"/>
</dbReference>
<keyword evidence="2" id="KW-0689">Ribosomal protein</keyword>
<dbReference type="InterPro" id="IPR000456">
    <property type="entry name" value="Ribosomal_bL17"/>
</dbReference>
<comment type="caution">
    <text evidence="6">The sequence shown here is derived from an EMBL/GenBank/DDBJ whole genome shotgun (WGS) entry which is preliminary data.</text>
</comment>
<evidence type="ECO:0000256" key="4">
    <source>
        <dbReference type="ARBA" id="ARBA00035290"/>
    </source>
</evidence>
<keyword evidence="3" id="KW-0687">Ribonucleoprotein</keyword>
<dbReference type="SUPFAM" id="SSF64263">
    <property type="entry name" value="Prokaryotic ribosomal protein L17"/>
    <property type="match status" value="1"/>
</dbReference>
<dbReference type="GO" id="GO:0006412">
    <property type="term" value="P:translation"/>
    <property type="evidence" value="ECO:0007669"/>
    <property type="project" value="InterPro"/>
</dbReference>
<keyword evidence="7" id="KW-1185">Reference proteome</keyword>
<dbReference type="EMBL" id="CAJFDH010000003">
    <property type="protein sequence ID" value="CAD5215886.1"/>
    <property type="molecule type" value="Genomic_DNA"/>
</dbReference>
<reference evidence="6" key="1">
    <citation type="submission" date="2020-09" db="EMBL/GenBank/DDBJ databases">
        <authorList>
            <person name="Kikuchi T."/>
        </authorList>
    </citation>
    <scope>NUCLEOTIDE SEQUENCE</scope>
    <source>
        <strain evidence="6">SH1</strain>
    </source>
</reference>
<evidence type="ECO:0000256" key="1">
    <source>
        <dbReference type="ARBA" id="ARBA00008777"/>
    </source>
</evidence>
<dbReference type="AlphaFoldDB" id="A0A811KHX9"/>
<dbReference type="EMBL" id="CAJFCW020000003">
    <property type="protein sequence ID" value="CAG9104968.1"/>
    <property type="molecule type" value="Genomic_DNA"/>
</dbReference>
<protein>
    <recommendedName>
        <fullName evidence="4">Large ribosomal subunit protein bL17m</fullName>
    </recommendedName>
    <alternativeName>
        <fullName evidence="5">39S ribosomal protein L17, mitochondrial</fullName>
    </alternativeName>
</protein>
<name>A0A811KHX9_9BILA</name>
<organism evidence="6 7">
    <name type="scientific">Bursaphelenchus okinawaensis</name>
    <dbReference type="NCBI Taxonomy" id="465554"/>
    <lineage>
        <taxon>Eukaryota</taxon>
        <taxon>Metazoa</taxon>
        <taxon>Ecdysozoa</taxon>
        <taxon>Nematoda</taxon>
        <taxon>Chromadorea</taxon>
        <taxon>Rhabditida</taxon>
        <taxon>Tylenchina</taxon>
        <taxon>Tylenchomorpha</taxon>
        <taxon>Aphelenchoidea</taxon>
        <taxon>Aphelenchoididae</taxon>
        <taxon>Bursaphelenchus</taxon>
    </lineage>
</organism>
<dbReference type="InterPro" id="IPR036373">
    <property type="entry name" value="Ribosomal_bL17_sf"/>
</dbReference>
<comment type="similarity">
    <text evidence="1">Belongs to the bacterial ribosomal protein bL17 family.</text>
</comment>
<dbReference type="PANTHER" id="PTHR14413">
    <property type="entry name" value="RIBOSOMAL PROTEIN L17"/>
    <property type="match status" value="1"/>
</dbReference>
<evidence type="ECO:0000256" key="5">
    <source>
        <dbReference type="ARBA" id="ARBA00035413"/>
    </source>
</evidence>
<proteinExistence type="inferred from homology"/>
<dbReference type="Pfam" id="PF01196">
    <property type="entry name" value="Ribosomal_L17"/>
    <property type="match status" value="1"/>
</dbReference>
<evidence type="ECO:0000256" key="3">
    <source>
        <dbReference type="ARBA" id="ARBA00023274"/>
    </source>
</evidence>
<evidence type="ECO:0000313" key="7">
    <source>
        <dbReference type="Proteomes" id="UP000614601"/>
    </source>
</evidence>
<dbReference type="GO" id="GO:0003735">
    <property type="term" value="F:structural constituent of ribosome"/>
    <property type="evidence" value="ECO:0007669"/>
    <property type="project" value="InterPro"/>
</dbReference>
<evidence type="ECO:0000256" key="2">
    <source>
        <dbReference type="ARBA" id="ARBA00022980"/>
    </source>
</evidence>
<accession>A0A811KHX9</accession>
<dbReference type="Proteomes" id="UP000614601">
    <property type="component" value="Unassembled WGS sequence"/>
</dbReference>
<dbReference type="OrthoDB" id="275000at2759"/>
<dbReference type="GO" id="GO:0005762">
    <property type="term" value="C:mitochondrial large ribosomal subunit"/>
    <property type="evidence" value="ECO:0007669"/>
    <property type="project" value="TreeGrafter"/>
</dbReference>
<sequence>MTTKIVPSLPKIKAYIGHIPQRLKNGHFENPRGRLEILRRIVTQLVREERVEIKRNRAVEARPYTERLLQLSITRGPDDEYTNKMLDWWLMEPHLKGKVFDELVPRLKDTDEPYTSLYSLPTMHITAYKDKNIQKPKKLSSVSLEINGHPFPSLQPLEDARLLLLRENFL</sequence>
<dbReference type="Proteomes" id="UP000783686">
    <property type="component" value="Unassembled WGS sequence"/>
</dbReference>
<dbReference type="PANTHER" id="PTHR14413:SF16">
    <property type="entry name" value="LARGE RIBOSOMAL SUBUNIT PROTEIN BL17M"/>
    <property type="match status" value="1"/>
</dbReference>
<evidence type="ECO:0000313" key="6">
    <source>
        <dbReference type="EMBL" id="CAD5215886.1"/>
    </source>
</evidence>
<gene>
    <name evidence="6" type="ORF">BOKJ2_LOCUS6317</name>
</gene>